<dbReference type="SUPFAM" id="SSF56219">
    <property type="entry name" value="DNase I-like"/>
    <property type="match status" value="1"/>
</dbReference>
<organism evidence="2 3">
    <name type="scientific">Portunus trituberculatus</name>
    <name type="common">Swimming crab</name>
    <name type="synonym">Neptunus trituberculatus</name>
    <dbReference type="NCBI Taxonomy" id="210409"/>
    <lineage>
        <taxon>Eukaryota</taxon>
        <taxon>Metazoa</taxon>
        <taxon>Ecdysozoa</taxon>
        <taxon>Arthropoda</taxon>
        <taxon>Crustacea</taxon>
        <taxon>Multicrustacea</taxon>
        <taxon>Malacostraca</taxon>
        <taxon>Eumalacostraca</taxon>
        <taxon>Eucarida</taxon>
        <taxon>Decapoda</taxon>
        <taxon>Pleocyemata</taxon>
        <taxon>Brachyura</taxon>
        <taxon>Eubrachyura</taxon>
        <taxon>Portunoidea</taxon>
        <taxon>Portunidae</taxon>
        <taxon>Portuninae</taxon>
        <taxon>Portunus</taxon>
    </lineage>
</organism>
<name>A0A5B7F3V8_PORTR</name>
<dbReference type="Proteomes" id="UP000324222">
    <property type="component" value="Unassembled WGS sequence"/>
</dbReference>
<gene>
    <name evidence="2" type="ORF">E2C01_033368</name>
</gene>
<evidence type="ECO:0000313" key="3">
    <source>
        <dbReference type="Proteomes" id="UP000324222"/>
    </source>
</evidence>
<proteinExistence type="predicted"/>
<dbReference type="InterPro" id="IPR036691">
    <property type="entry name" value="Endo/exonu/phosph_ase_sf"/>
</dbReference>
<protein>
    <recommendedName>
        <fullName evidence="4">Endonuclease/exonuclease/phosphatase domain-containing protein</fullName>
    </recommendedName>
</protein>
<reference evidence="2 3" key="1">
    <citation type="submission" date="2019-05" db="EMBL/GenBank/DDBJ databases">
        <title>Another draft genome of Portunus trituberculatus and its Hox gene families provides insights of decapod evolution.</title>
        <authorList>
            <person name="Jeong J.-H."/>
            <person name="Song I."/>
            <person name="Kim S."/>
            <person name="Choi T."/>
            <person name="Kim D."/>
            <person name="Ryu S."/>
            <person name="Kim W."/>
        </authorList>
    </citation>
    <scope>NUCLEOTIDE SEQUENCE [LARGE SCALE GENOMIC DNA]</scope>
    <source>
        <tissue evidence="2">Muscle</tissue>
    </source>
</reference>
<evidence type="ECO:0000313" key="2">
    <source>
        <dbReference type="EMBL" id="MPC39818.1"/>
    </source>
</evidence>
<accession>A0A5B7F3V8</accession>
<feature type="compositionally biased region" description="Pro residues" evidence="1">
    <location>
        <begin position="138"/>
        <end position="156"/>
    </location>
</feature>
<feature type="region of interest" description="Disordered" evidence="1">
    <location>
        <begin position="88"/>
        <end position="156"/>
    </location>
</feature>
<sequence length="156" mass="17248">MTNLNPASESPSGEETKNAPSKFFYYLTSKVEHILSLYPFAKFFILGDFNVHHQLWLTSPFTDHPGELASNFTILHDLQQLVQHPTRIPDRLGDKPNMIPQREGASGILPLPEESDVETDPETSGYDGSGDEGDDSMPVPPPFPPPMPPPLPGKKN</sequence>
<dbReference type="AlphaFoldDB" id="A0A5B7F3V8"/>
<evidence type="ECO:0008006" key="4">
    <source>
        <dbReference type="Google" id="ProtNLM"/>
    </source>
</evidence>
<dbReference type="Gene3D" id="3.60.10.10">
    <property type="entry name" value="Endonuclease/exonuclease/phosphatase"/>
    <property type="match status" value="1"/>
</dbReference>
<evidence type="ECO:0000256" key="1">
    <source>
        <dbReference type="SAM" id="MobiDB-lite"/>
    </source>
</evidence>
<comment type="caution">
    <text evidence="2">The sequence shown here is derived from an EMBL/GenBank/DDBJ whole genome shotgun (WGS) entry which is preliminary data.</text>
</comment>
<keyword evidence="3" id="KW-1185">Reference proteome</keyword>
<dbReference type="EMBL" id="VSRR010004487">
    <property type="protein sequence ID" value="MPC39818.1"/>
    <property type="molecule type" value="Genomic_DNA"/>
</dbReference>